<feature type="compositionally biased region" description="Basic and acidic residues" evidence="1">
    <location>
        <begin position="28"/>
        <end position="44"/>
    </location>
</feature>
<dbReference type="InterPro" id="IPR027443">
    <property type="entry name" value="IPNS-like_sf"/>
</dbReference>
<dbReference type="SUPFAM" id="SSF51197">
    <property type="entry name" value="Clavaminate synthase-like"/>
    <property type="match status" value="1"/>
</dbReference>
<dbReference type="EMBL" id="BRYB01001732">
    <property type="protein sequence ID" value="GMI32271.1"/>
    <property type="molecule type" value="Genomic_DNA"/>
</dbReference>
<keyword evidence="3" id="KW-1185">Reference proteome</keyword>
<evidence type="ECO:0000313" key="3">
    <source>
        <dbReference type="Proteomes" id="UP001165060"/>
    </source>
</evidence>
<sequence length="223" mass="24063">MLLIRSHPSIPLLRRWVQEQRPTSIADAARRSPEARQHSVAQDNKELRASLDGLVEALLGALAVPSTDPPPQAEGVVSLRFYPASPPPASSSPPASGQRLGAHVDGNLCTLLYSTSPGLQVPSPSHPANRGITRGQVQGYGMPTLAGEVLVLGEERWAFVDARDDEILLTVGNEFFGDALRFPEKGQVFGPVLHRVHDGCMGGKERVSVPFLSWLKKPNAETK</sequence>
<protein>
    <submittedName>
        <fullName evidence="2">Uncharacterized protein</fullName>
    </submittedName>
</protein>
<proteinExistence type="predicted"/>
<reference evidence="2 3" key="1">
    <citation type="journal article" date="2023" name="Commun. Biol.">
        <title>Genome analysis of Parmales, the sister group of diatoms, reveals the evolutionary specialization of diatoms from phago-mixotrophs to photoautotrophs.</title>
        <authorList>
            <person name="Ban H."/>
            <person name="Sato S."/>
            <person name="Yoshikawa S."/>
            <person name="Yamada K."/>
            <person name="Nakamura Y."/>
            <person name="Ichinomiya M."/>
            <person name="Sato N."/>
            <person name="Blanc-Mathieu R."/>
            <person name="Endo H."/>
            <person name="Kuwata A."/>
            <person name="Ogata H."/>
        </authorList>
    </citation>
    <scope>NUCLEOTIDE SEQUENCE [LARGE SCALE GENOMIC DNA]</scope>
</reference>
<evidence type="ECO:0000313" key="2">
    <source>
        <dbReference type="EMBL" id="GMI32271.1"/>
    </source>
</evidence>
<feature type="region of interest" description="Disordered" evidence="1">
    <location>
        <begin position="24"/>
        <end position="44"/>
    </location>
</feature>
<evidence type="ECO:0000256" key="1">
    <source>
        <dbReference type="SAM" id="MobiDB-lite"/>
    </source>
</evidence>
<accession>A0ABQ6MTU0</accession>
<name>A0ABQ6MTU0_9STRA</name>
<gene>
    <name evidence="2" type="ORF">TeGR_g2336</name>
</gene>
<organism evidence="2 3">
    <name type="scientific">Tetraparma gracilis</name>
    <dbReference type="NCBI Taxonomy" id="2962635"/>
    <lineage>
        <taxon>Eukaryota</taxon>
        <taxon>Sar</taxon>
        <taxon>Stramenopiles</taxon>
        <taxon>Ochrophyta</taxon>
        <taxon>Bolidophyceae</taxon>
        <taxon>Parmales</taxon>
        <taxon>Triparmaceae</taxon>
        <taxon>Tetraparma</taxon>
    </lineage>
</organism>
<dbReference type="Gene3D" id="2.60.120.330">
    <property type="entry name" value="B-lactam Antibiotic, Isopenicillin N Synthase, Chain"/>
    <property type="match status" value="1"/>
</dbReference>
<comment type="caution">
    <text evidence="2">The sequence shown here is derived from an EMBL/GenBank/DDBJ whole genome shotgun (WGS) entry which is preliminary data.</text>
</comment>
<dbReference type="Proteomes" id="UP001165060">
    <property type="component" value="Unassembled WGS sequence"/>
</dbReference>